<evidence type="ECO:0000256" key="10">
    <source>
        <dbReference type="ARBA" id="ARBA00037178"/>
    </source>
</evidence>
<evidence type="ECO:0000256" key="8">
    <source>
        <dbReference type="ARBA" id="ARBA00023136"/>
    </source>
</evidence>
<dbReference type="InterPro" id="IPR004474">
    <property type="entry name" value="LytR_CpsA_psr"/>
</dbReference>
<dbReference type="NCBIfam" id="TIGR00350">
    <property type="entry name" value="lytR_cpsA_psr"/>
    <property type="match status" value="1"/>
</dbReference>
<evidence type="ECO:0000313" key="13">
    <source>
        <dbReference type="EMBL" id="MBS4181178.1"/>
    </source>
</evidence>
<dbReference type="InterPro" id="IPR050922">
    <property type="entry name" value="LytR/CpsA/Psr_CW_biosynth"/>
</dbReference>
<protein>
    <recommendedName>
        <fullName evidence="11">Regulatory protein MsrR</fullName>
    </recommendedName>
</protein>
<sequence length="313" mass="35461">MRADKHRNKKRRRWKSVLLVLLLLIGAGAAYSYFQYKQGVNQSLKKIDNETKEQKVVYKFDGQKDQYGDTNVLMLGSDSRGEEKARSDTIMIAHYNEDKGTFKLTSIMRDSYVAIPGHGKHKINSAFAIGGPELIRQTIKQNFDIDLQYYAIVDFQGFVQLIDEAFPHGVEIDVEKKMSAYVDPPLQPGLQKLNGQQMLSYVRFRHDAIGDFGRVERQQKAVQAIGDQLSAIQTLPKLPKLIGVVAPYVNTNMKTSDILFMGKDFFADKRGSVETLRIPVDNSFEETRVKGEGAILDINLAKNKEALHQFITK</sequence>
<keyword evidence="4" id="KW-0812">Transmembrane</keyword>
<feature type="domain" description="Cell envelope-related transcriptional attenuator" evidence="12">
    <location>
        <begin position="86"/>
        <end position="229"/>
    </location>
</feature>
<gene>
    <name evidence="14" type="ORF">KHB02_006870</name>
    <name evidence="13" type="ORF">KHB02_07165</name>
</gene>
<keyword evidence="15" id="KW-1185">Reference proteome</keyword>
<evidence type="ECO:0000256" key="2">
    <source>
        <dbReference type="ARBA" id="ARBA00006068"/>
    </source>
</evidence>
<dbReference type="EMBL" id="JAGYPE020000008">
    <property type="protein sequence ID" value="MCH6265249.1"/>
    <property type="molecule type" value="Genomic_DNA"/>
</dbReference>
<evidence type="ECO:0000256" key="7">
    <source>
        <dbReference type="ARBA" id="ARBA00023015"/>
    </source>
</evidence>
<dbReference type="Gene3D" id="3.40.630.190">
    <property type="entry name" value="LCP protein"/>
    <property type="match status" value="1"/>
</dbReference>
<keyword evidence="9" id="KW-0804">Transcription</keyword>
<dbReference type="PANTHER" id="PTHR33392">
    <property type="entry name" value="POLYISOPRENYL-TEICHOIC ACID--PEPTIDOGLYCAN TEICHOIC ACID TRANSFERASE TAGU"/>
    <property type="match status" value="1"/>
</dbReference>
<evidence type="ECO:0000259" key="12">
    <source>
        <dbReference type="Pfam" id="PF03816"/>
    </source>
</evidence>
<evidence type="ECO:0000256" key="6">
    <source>
        <dbReference type="ARBA" id="ARBA00022989"/>
    </source>
</evidence>
<comment type="function">
    <text evidence="10">Involved in SarA attenuation. Affects resistance to oxacillin and teicoplanin, as well as the synthesis of virulence factors.</text>
</comment>
<evidence type="ECO:0000256" key="4">
    <source>
        <dbReference type="ARBA" id="ARBA00022692"/>
    </source>
</evidence>
<dbReference type="RefSeq" id="WP_213141051.1">
    <property type="nucleotide sequence ID" value="NZ_JAGYPE020000008.1"/>
</dbReference>
<comment type="similarity">
    <text evidence="2">Belongs to the LytR/CpsA/Psr (LCP) family.</text>
</comment>
<evidence type="ECO:0000313" key="14">
    <source>
        <dbReference type="EMBL" id="MCH6265249.1"/>
    </source>
</evidence>
<dbReference type="GO" id="GO:0071555">
    <property type="term" value="P:cell wall organization"/>
    <property type="evidence" value="ECO:0007669"/>
    <property type="project" value="UniProtKB-KW"/>
</dbReference>
<organism evidence="13">
    <name type="scientific">Neobacillus citreus</name>
    <dbReference type="NCBI Taxonomy" id="2833578"/>
    <lineage>
        <taxon>Bacteria</taxon>
        <taxon>Bacillati</taxon>
        <taxon>Bacillota</taxon>
        <taxon>Bacilli</taxon>
        <taxon>Bacillales</taxon>
        <taxon>Bacillaceae</taxon>
        <taxon>Neobacillus</taxon>
    </lineage>
</organism>
<evidence type="ECO:0000256" key="9">
    <source>
        <dbReference type="ARBA" id="ARBA00023163"/>
    </source>
</evidence>
<keyword evidence="7" id="KW-0805">Transcription regulation</keyword>
<evidence type="ECO:0000256" key="5">
    <source>
        <dbReference type="ARBA" id="ARBA00022968"/>
    </source>
</evidence>
<evidence type="ECO:0000256" key="1">
    <source>
        <dbReference type="ARBA" id="ARBA00004401"/>
    </source>
</evidence>
<proteinExistence type="inferred from homology"/>
<accession>A0A942Y8F7</accession>
<dbReference type="EMBL" id="JAGYPE010000001">
    <property type="protein sequence ID" value="MBS4181178.1"/>
    <property type="molecule type" value="Genomic_DNA"/>
</dbReference>
<keyword evidence="8" id="KW-0472">Membrane</keyword>
<dbReference type="Pfam" id="PF03816">
    <property type="entry name" value="LytR_cpsA_psr"/>
    <property type="match status" value="1"/>
</dbReference>
<reference evidence="13" key="1">
    <citation type="submission" date="2021-05" db="EMBL/GenBank/DDBJ databases">
        <title>Novel Bacillus species.</title>
        <authorList>
            <person name="Liu G."/>
        </authorList>
    </citation>
    <scope>NUCLEOTIDE SEQUENCE</scope>
    <source>
        <strain evidence="13 15">FJAT-50051</strain>
    </source>
</reference>
<keyword evidence="6" id="KW-1133">Transmembrane helix</keyword>
<dbReference type="PANTHER" id="PTHR33392:SF8">
    <property type="entry name" value="REGULATORY PROTEIN MSRR"/>
    <property type="match status" value="1"/>
</dbReference>
<evidence type="ECO:0000313" key="15">
    <source>
        <dbReference type="Proteomes" id="UP000677265"/>
    </source>
</evidence>
<comment type="subcellular location">
    <subcellularLocation>
        <location evidence="1">Cell membrane</location>
        <topology evidence="1">Single-pass type II membrane protein</topology>
    </subcellularLocation>
</comment>
<keyword evidence="3" id="KW-1003">Cell membrane</keyword>
<evidence type="ECO:0000256" key="3">
    <source>
        <dbReference type="ARBA" id="ARBA00022475"/>
    </source>
</evidence>
<dbReference type="AlphaFoldDB" id="A0A942Y8F7"/>
<name>A0A942Y8F7_9BACI</name>
<dbReference type="Proteomes" id="UP000677265">
    <property type="component" value="Unassembled WGS sequence"/>
</dbReference>
<evidence type="ECO:0000256" key="11">
    <source>
        <dbReference type="ARBA" id="ARBA00040752"/>
    </source>
</evidence>
<comment type="caution">
    <text evidence="13">The sequence shown here is derived from an EMBL/GenBank/DDBJ whole genome shotgun (WGS) entry which is preliminary data.</text>
</comment>
<keyword evidence="5" id="KW-0735">Signal-anchor</keyword>
<dbReference type="GO" id="GO:0005886">
    <property type="term" value="C:plasma membrane"/>
    <property type="evidence" value="ECO:0007669"/>
    <property type="project" value="UniProtKB-SubCell"/>
</dbReference>